<feature type="transmembrane region" description="Helical" evidence="2">
    <location>
        <begin position="159"/>
        <end position="179"/>
    </location>
</feature>
<feature type="region of interest" description="Disordered" evidence="1">
    <location>
        <begin position="1"/>
        <end position="39"/>
    </location>
</feature>
<feature type="region of interest" description="Disordered" evidence="1">
    <location>
        <begin position="343"/>
        <end position="411"/>
    </location>
</feature>
<dbReference type="OrthoDB" id="2274698at2759"/>
<feature type="transmembrane region" description="Helical" evidence="2">
    <location>
        <begin position="212"/>
        <end position="231"/>
    </location>
</feature>
<protein>
    <recommendedName>
        <fullName evidence="3">Putative ER transporter 6TM N-terminal domain-containing protein</fullName>
    </recommendedName>
</protein>
<feature type="transmembrane region" description="Helical" evidence="2">
    <location>
        <begin position="115"/>
        <end position="139"/>
    </location>
</feature>
<reference evidence="4" key="2">
    <citation type="submission" date="2021-10" db="EMBL/GenBank/DDBJ databases">
        <title>Phylogenomics reveals ancestral predisposition of the termite-cultivated fungus Termitomyces towards a domesticated lifestyle.</title>
        <authorList>
            <person name="Auxier B."/>
            <person name="Grum-Grzhimaylo A."/>
            <person name="Cardenas M.E."/>
            <person name="Lodge J.D."/>
            <person name="Laessoe T."/>
            <person name="Pedersen O."/>
            <person name="Smith M.E."/>
            <person name="Kuyper T.W."/>
            <person name="Franco-Molano E.A."/>
            <person name="Baroni T.J."/>
            <person name="Aanen D.K."/>
        </authorList>
    </citation>
    <scope>NUCLEOTIDE SEQUENCE</scope>
    <source>
        <strain evidence="4">D49</strain>
    </source>
</reference>
<dbReference type="EMBL" id="JABCKI010005745">
    <property type="protein sequence ID" value="KAG5638781.1"/>
    <property type="molecule type" value="Genomic_DNA"/>
</dbReference>
<evidence type="ECO:0000259" key="3">
    <source>
        <dbReference type="Pfam" id="PF10337"/>
    </source>
</evidence>
<gene>
    <name evidence="4" type="ORF">H0H81_010202</name>
</gene>
<accession>A0A9P7FX41</accession>
<dbReference type="AlphaFoldDB" id="A0A9P7FX41"/>
<feature type="transmembrane region" description="Helical" evidence="2">
    <location>
        <begin position="86"/>
        <end position="103"/>
    </location>
</feature>
<proteinExistence type="predicted"/>
<dbReference type="Proteomes" id="UP000717328">
    <property type="component" value="Unassembled WGS sequence"/>
</dbReference>
<dbReference type="PANTHER" id="PTHR37994">
    <property type="entry name" value="ARAE_2_N DOMAIN-CONTAINING PROTEIN-RELATED"/>
    <property type="match status" value="1"/>
</dbReference>
<keyword evidence="5" id="KW-1185">Reference proteome</keyword>
<keyword evidence="2" id="KW-0812">Transmembrane</keyword>
<keyword evidence="2" id="KW-1133">Transmembrane helix</keyword>
<dbReference type="PANTHER" id="PTHR37994:SF1">
    <property type="entry name" value="ER TRANSPORTER 6TM N-TERMINAL DOMAIN-CONTAINING PROTEIN"/>
    <property type="match status" value="1"/>
</dbReference>
<name>A0A9P7FX41_9AGAR</name>
<feature type="transmembrane region" description="Helical" evidence="2">
    <location>
        <begin position="63"/>
        <end position="80"/>
    </location>
</feature>
<feature type="compositionally biased region" description="Low complexity" evidence="1">
    <location>
        <begin position="358"/>
        <end position="376"/>
    </location>
</feature>
<evidence type="ECO:0000256" key="1">
    <source>
        <dbReference type="SAM" id="MobiDB-lite"/>
    </source>
</evidence>
<evidence type="ECO:0000313" key="5">
    <source>
        <dbReference type="Proteomes" id="UP000717328"/>
    </source>
</evidence>
<sequence length="572" mass="64063">MSGADLSSRLGIRRRENVAPKEVDSSKHSSHEETSTRQTKSEWKVPAFLQWIPTNAKYHKIKPVVRCTIAGWIALVLFVIPRVQQFLGQASFLILIASFLSPPSEPFLAVLEREVLIMFFASLSWSWCCLGITLADLARTYHNPSLSLLNVVHGDYIEAGPTVILGVFIFIGSSFFLFIKAHQGPGPYVFPYISLTTSVLFPFPYYKVGKAVVLPLVFHSAIALVTSILVFPSTISAHFTTCLEGVLSPLVAALELHQSTLTFPPHAPEFAETAALIGKTVGQSEAGLTALAAATRLMPSDLIYGRYAPGDFLAFQDLARRIAGRGNGMGVYFTIIDPTRQRFPVTPAPSVPGTPILSRSPTRQSPRPSRVPSRAMSPERDATDSPGSILRGRRGAASPARSLRSHSHNRQASHLNLHRHIHHNLLHHAFHYRGTTRSENVVGVFESQRYLNLEATRCKESLLTVQGWLGGLRRGRFAYLLKSKATQAKWAKQLAEHEKIRDELDVALRKFRQKERHRVLDMYRPAFDPKDELLAEHELPAHRYLFQAYVYQYHLIQFAGIVIEMVRPRRSD</sequence>
<organism evidence="4 5">
    <name type="scientific">Sphagnurus paluster</name>
    <dbReference type="NCBI Taxonomy" id="117069"/>
    <lineage>
        <taxon>Eukaryota</taxon>
        <taxon>Fungi</taxon>
        <taxon>Dikarya</taxon>
        <taxon>Basidiomycota</taxon>
        <taxon>Agaricomycotina</taxon>
        <taxon>Agaricomycetes</taxon>
        <taxon>Agaricomycetidae</taxon>
        <taxon>Agaricales</taxon>
        <taxon>Tricholomatineae</taxon>
        <taxon>Lyophyllaceae</taxon>
        <taxon>Sphagnurus</taxon>
    </lineage>
</organism>
<dbReference type="Pfam" id="PF10337">
    <property type="entry name" value="ArAE_2_N"/>
    <property type="match status" value="1"/>
</dbReference>
<evidence type="ECO:0000313" key="4">
    <source>
        <dbReference type="EMBL" id="KAG5638781.1"/>
    </source>
</evidence>
<keyword evidence="2" id="KW-0472">Membrane</keyword>
<reference evidence="4" key="1">
    <citation type="submission" date="2021-02" db="EMBL/GenBank/DDBJ databases">
        <authorList>
            <person name="Nieuwenhuis M."/>
            <person name="Van De Peppel L.J.J."/>
        </authorList>
    </citation>
    <scope>NUCLEOTIDE SEQUENCE</scope>
    <source>
        <strain evidence="4">D49</strain>
    </source>
</reference>
<evidence type="ECO:0000256" key="2">
    <source>
        <dbReference type="SAM" id="Phobius"/>
    </source>
</evidence>
<feature type="transmembrane region" description="Helical" evidence="2">
    <location>
        <begin position="188"/>
        <end position="206"/>
    </location>
</feature>
<comment type="caution">
    <text evidence="4">The sequence shown here is derived from an EMBL/GenBank/DDBJ whole genome shotgun (WGS) entry which is preliminary data.</text>
</comment>
<feature type="compositionally biased region" description="Basic and acidic residues" evidence="1">
    <location>
        <begin position="13"/>
        <end position="39"/>
    </location>
</feature>
<feature type="domain" description="Putative ER transporter 6TM N-terminal" evidence="3">
    <location>
        <begin position="50"/>
        <end position="339"/>
    </location>
</feature>
<dbReference type="InterPro" id="IPR018823">
    <property type="entry name" value="ArAE_2_N"/>
</dbReference>